<dbReference type="GO" id="GO:0017110">
    <property type="term" value="F:nucleoside diphosphate phosphatase activity"/>
    <property type="evidence" value="ECO:0007669"/>
    <property type="project" value="InterPro"/>
</dbReference>
<reference evidence="8 9" key="1">
    <citation type="submission" date="2019-08" db="EMBL/GenBank/DDBJ databases">
        <authorList>
            <person name="Karlyshev A.V."/>
        </authorList>
    </citation>
    <scope>NUCLEOTIDE SEQUENCE [LARGE SCALE GENOMIC DNA]</scope>
    <source>
        <strain evidence="8 9">Alg18-2.2</strain>
    </source>
</reference>
<dbReference type="InterPro" id="IPR033713">
    <property type="entry name" value="NudJ"/>
</dbReference>
<evidence type="ECO:0000256" key="6">
    <source>
        <dbReference type="RuleBase" id="RU364043"/>
    </source>
</evidence>
<evidence type="ECO:0000313" key="9">
    <source>
        <dbReference type="Proteomes" id="UP000321248"/>
    </source>
</evidence>
<dbReference type="OrthoDB" id="8594221at2"/>
<comment type="similarity">
    <text evidence="2 6">Belongs to the Nudix hydrolase family. NudJ subfamily.</text>
</comment>
<evidence type="ECO:0000313" key="8">
    <source>
        <dbReference type="EMBL" id="TXK64434.1"/>
    </source>
</evidence>
<dbReference type="GO" id="GO:0017111">
    <property type="term" value="F:ribonucleoside triphosphate phosphatase activity"/>
    <property type="evidence" value="ECO:0007669"/>
    <property type="project" value="InterPro"/>
</dbReference>
<comment type="cofactor">
    <cofactor evidence="1 6">
        <name>Mg(2+)</name>
        <dbReference type="ChEBI" id="CHEBI:18420"/>
    </cofactor>
</comment>
<dbReference type="EC" id="3.6.1.-" evidence="6"/>
<evidence type="ECO:0000256" key="5">
    <source>
        <dbReference type="ARBA" id="ARBA00022801"/>
    </source>
</evidence>
<protein>
    <recommendedName>
        <fullName evidence="4 6">Phosphatase NudJ</fullName>
        <ecNumber evidence="6">3.6.1.-</ecNumber>
    </recommendedName>
</protein>
<dbReference type="AlphaFoldDB" id="A0A5C8KX81"/>
<evidence type="ECO:0000256" key="3">
    <source>
        <dbReference type="ARBA" id="ARBA00011245"/>
    </source>
</evidence>
<evidence type="ECO:0000256" key="4">
    <source>
        <dbReference type="ARBA" id="ARBA00015552"/>
    </source>
</evidence>
<feature type="domain" description="Nudix hydrolase" evidence="7">
    <location>
        <begin position="20"/>
        <end position="151"/>
    </location>
</feature>
<organism evidence="8 9">
    <name type="scientific">Alkalisalibacterium limincola</name>
    <dbReference type="NCBI Taxonomy" id="2699169"/>
    <lineage>
        <taxon>Bacteria</taxon>
        <taxon>Pseudomonadati</taxon>
        <taxon>Pseudomonadota</taxon>
        <taxon>Gammaproteobacteria</taxon>
        <taxon>Lysobacterales</taxon>
        <taxon>Lysobacteraceae</taxon>
        <taxon>Alkalisalibacterium</taxon>
    </lineage>
</organism>
<dbReference type="SUPFAM" id="SSF55811">
    <property type="entry name" value="Nudix"/>
    <property type="match status" value="1"/>
</dbReference>
<dbReference type="PANTHER" id="PTHR43046:SF14">
    <property type="entry name" value="MUTT_NUDIX FAMILY PROTEIN"/>
    <property type="match status" value="1"/>
</dbReference>
<dbReference type="InterPro" id="IPR000086">
    <property type="entry name" value="NUDIX_hydrolase_dom"/>
</dbReference>
<gene>
    <name evidence="6" type="primary">nudJ</name>
    <name evidence="8" type="ORF">FU658_05950</name>
</gene>
<keyword evidence="5 6" id="KW-0378">Hydrolase</keyword>
<accession>A0A5C8KX81</accession>
<keyword evidence="6" id="KW-0460">Magnesium</keyword>
<dbReference type="CDD" id="cd03675">
    <property type="entry name" value="NUDIX_Hydrolase"/>
    <property type="match status" value="1"/>
</dbReference>
<evidence type="ECO:0000256" key="1">
    <source>
        <dbReference type="ARBA" id="ARBA00001946"/>
    </source>
</evidence>
<comment type="caution">
    <text evidence="8">The sequence shown here is derived from an EMBL/GenBank/DDBJ whole genome shotgun (WGS) entry which is preliminary data.</text>
</comment>
<dbReference type="PROSITE" id="PS51462">
    <property type="entry name" value="NUDIX"/>
    <property type="match status" value="1"/>
</dbReference>
<keyword evidence="9" id="KW-1185">Reference proteome</keyword>
<dbReference type="PANTHER" id="PTHR43046">
    <property type="entry name" value="GDP-MANNOSE MANNOSYL HYDROLASE"/>
    <property type="match status" value="1"/>
</dbReference>
<proteinExistence type="inferred from homology"/>
<dbReference type="Gene3D" id="3.90.79.10">
    <property type="entry name" value="Nucleoside Triphosphate Pyrophosphohydrolase"/>
    <property type="match status" value="1"/>
</dbReference>
<sequence length="164" mass="18177">MNTTEKAPRPGPSGDSEVYLPDVTVAALVLEAGRLLLVEEDVRGELVINQPAGHLEPEESLVDAMVRECREETGWTVEPTGLVGVYQWIDPETRRQYLRVAFAARPLEHDAGAPLDAGILRPLWLTPEELRACRGRHRSPLVMRAAQDFLDGCSFPLSATHWLA</sequence>
<dbReference type="Pfam" id="PF00293">
    <property type="entry name" value="NUDIX"/>
    <property type="match status" value="1"/>
</dbReference>
<evidence type="ECO:0000259" key="7">
    <source>
        <dbReference type="PROSITE" id="PS51462"/>
    </source>
</evidence>
<name>A0A5C8KX81_9GAMM</name>
<evidence type="ECO:0000256" key="2">
    <source>
        <dbReference type="ARBA" id="ARBA00007608"/>
    </source>
</evidence>
<comment type="subunit">
    <text evidence="3 6">Monomer.</text>
</comment>
<dbReference type="Proteomes" id="UP000321248">
    <property type="component" value="Unassembled WGS sequence"/>
</dbReference>
<dbReference type="EMBL" id="VRTS01000003">
    <property type="protein sequence ID" value="TXK64434.1"/>
    <property type="molecule type" value="Genomic_DNA"/>
</dbReference>
<dbReference type="GO" id="GO:0004787">
    <property type="term" value="F:thiamine diphosphate phosphatase activity"/>
    <property type="evidence" value="ECO:0007669"/>
    <property type="project" value="InterPro"/>
</dbReference>
<dbReference type="InterPro" id="IPR015797">
    <property type="entry name" value="NUDIX_hydrolase-like_dom_sf"/>
</dbReference>